<dbReference type="Proteomes" id="UP001629235">
    <property type="component" value="Unassembled WGS sequence"/>
</dbReference>
<proteinExistence type="predicted"/>
<sequence length="141" mass="14911">MLPLLTVCHPSPAAAANWVPITNDGKSTWVFVDSSSVQLTGAHAKAWFLLDYGGTSPVPGANPPATAMSEKDLDMFNCDERTYGSVQQTYLAEAAGSGKVVLTRSVPPTAVYYTDVVPDSMGEVMLSFVCAGRHPKKGASM</sequence>
<evidence type="ECO:0000313" key="1">
    <source>
        <dbReference type="EMBL" id="MFM0101970.1"/>
    </source>
</evidence>
<organism evidence="1 2">
    <name type="scientific">Paraburkholderia rhynchosiae</name>
    <dbReference type="NCBI Taxonomy" id="487049"/>
    <lineage>
        <taxon>Bacteria</taxon>
        <taxon>Pseudomonadati</taxon>
        <taxon>Pseudomonadota</taxon>
        <taxon>Betaproteobacteria</taxon>
        <taxon>Burkholderiales</taxon>
        <taxon>Burkholderiaceae</taxon>
        <taxon>Paraburkholderia</taxon>
    </lineage>
</organism>
<protein>
    <submittedName>
        <fullName evidence="1">Uncharacterized protein</fullName>
    </submittedName>
</protein>
<gene>
    <name evidence="1" type="ORF">PQR01_00280</name>
</gene>
<dbReference type="EMBL" id="JAQQDW010000001">
    <property type="protein sequence ID" value="MFM0101970.1"/>
    <property type="molecule type" value="Genomic_DNA"/>
</dbReference>
<keyword evidence="2" id="KW-1185">Reference proteome</keyword>
<name>A0ACC7N4F3_9BURK</name>
<evidence type="ECO:0000313" key="2">
    <source>
        <dbReference type="Proteomes" id="UP001629235"/>
    </source>
</evidence>
<reference evidence="1 2" key="1">
    <citation type="journal article" date="2024" name="Chem. Sci.">
        <title>Discovery of megapolipeptins by genome mining of a Burkholderiales bacteria collection.</title>
        <authorList>
            <person name="Paulo B.S."/>
            <person name="Recchia M.J.J."/>
            <person name="Lee S."/>
            <person name="Fergusson C.H."/>
            <person name="Romanowski S.B."/>
            <person name="Hernandez A."/>
            <person name="Krull N."/>
            <person name="Liu D.Y."/>
            <person name="Cavanagh H."/>
            <person name="Bos A."/>
            <person name="Gray C.A."/>
            <person name="Murphy B.T."/>
            <person name="Linington R.G."/>
            <person name="Eustaquio A.S."/>
        </authorList>
    </citation>
    <scope>NUCLEOTIDE SEQUENCE [LARGE SCALE GENOMIC DNA]</scope>
    <source>
        <strain evidence="1 2">RL18-126-BIB-B</strain>
    </source>
</reference>
<comment type="caution">
    <text evidence="1">The sequence shown here is derived from an EMBL/GenBank/DDBJ whole genome shotgun (WGS) entry which is preliminary data.</text>
</comment>
<accession>A0ACC7N4F3</accession>